<reference evidence="2" key="1">
    <citation type="journal article" date="2020" name="Stud. Mycol.">
        <title>101 Dothideomycetes genomes: a test case for predicting lifestyles and emergence of pathogens.</title>
        <authorList>
            <person name="Haridas S."/>
            <person name="Albert R."/>
            <person name="Binder M."/>
            <person name="Bloem J."/>
            <person name="Labutti K."/>
            <person name="Salamov A."/>
            <person name="Andreopoulos B."/>
            <person name="Baker S."/>
            <person name="Barry K."/>
            <person name="Bills G."/>
            <person name="Bluhm B."/>
            <person name="Cannon C."/>
            <person name="Castanera R."/>
            <person name="Culley D."/>
            <person name="Daum C."/>
            <person name="Ezra D."/>
            <person name="Gonzalez J."/>
            <person name="Henrissat B."/>
            <person name="Kuo A."/>
            <person name="Liang C."/>
            <person name="Lipzen A."/>
            <person name="Lutzoni F."/>
            <person name="Magnuson J."/>
            <person name="Mondo S."/>
            <person name="Nolan M."/>
            <person name="Ohm R."/>
            <person name="Pangilinan J."/>
            <person name="Park H.-J."/>
            <person name="Ramirez L."/>
            <person name="Alfaro M."/>
            <person name="Sun H."/>
            <person name="Tritt A."/>
            <person name="Yoshinaga Y."/>
            <person name="Zwiers L.-H."/>
            <person name="Turgeon B."/>
            <person name="Goodwin S."/>
            <person name="Spatafora J."/>
            <person name="Crous P."/>
            <person name="Grigoriev I."/>
        </authorList>
    </citation>
    <scope>NUCLEOTIDE SEQUENCE</scope>
    <source>
        <strain evidence="2">CBS 675.92</strain>
    </source>
</reference>
<dbReference type="GO" id="GO:0016616">
    <property type="term" value="F:oxidoreductase activity, acting on the CH-OH group of donors, NAD or NADP as acceptor"/>
    <property type="evidence" value="ECO:0007669"/>
    <property type="project" value="InterPro"/>
</dbReference>
<gene>
    <name evidence="2" type="ORF">CC80DRAFT_482898</name>
</gene>
<dbReference type="InterPro" id="IPR036291">
    <property type="entry name" value="NAD(P)-bd_dom_sf"/>
</dbReference>
<protein>
    <submittedName>
        <fullName evidence="2">Putative sterol-4-alpha-carboxylate 3-dehydrogenase, decarboxylating</fullName>
    </submittedName>
</protein>
<accession>A0A6A5TDU2</accession>
<dbReference type="AlphaFoldDB" id="A0A6A5TDU2"/>
<proteinExistence type="predicted"/>
<feature type="domain" description="3-beta hydroxysteroid dehydrogenase/isomerase" evidence="1">
    <location>
        <begin position="16"/>
        <end position="284"/>
    </location>
</feature>
<dbReference type="OrthoDB" id="10058185at2759"/>
<evidence type="ECO:0000313" key="2">
    <source>
        <dbReference type="EMBL" id="KAF1950450.1"/>
    </source>
</evidence>
<dbReference type="PANTHER" id="PTHR43000">
    <property type="entry name" value="DTDP-D-GLUCOSE 4,6-DEHYDRATASE-RELATED"/>
    <property type="match status" value="1"/>
</dbReference>
<evidence type="ECO:0000259" key="1">
    <source>
        <dbReference type="Pfam" id="PF01073"/>
    </source>
</evidence>
<dbReference type="Gene3D" id="3.40.50.720">
    <property type="entry name" value="NAD(P)-binding Rossmann-like Domain"/>
    <property type="match status" value="1"/>
</dbReference>
<dbReference type="GO" id="GO:0006694">
    <property type="term" value="P:steroid biosynthetic process"/>
    <property type="evidence" value="ECO:0007669"/>
    <property type="project" value="InterPro"/>
</dbReference>
<dbReference type="InterPro" id="IPR002225">
    <property type="entry name" value="3Beta_OHSteriod_DH/Estase"/>
</dbReference>
<evidence type="ECO:0000313" key="3">
    <source>
        <dbReference type="Proteomes" id="UP000800035"/>
    </source>
</evidence>
<organism evidence="2 3">
    <name type="scientific">Byssothecium circinans</name>
    <dbReference type="NCBI Taxonomy" id="147558"/>
    <lineage>
        <taxon>Eukaryota</taxon>
        <taxon>Fungi</taxon>
        <taxon>Dikarya</taxon>
        <taxon>Ascomycota</taxon>
        <taxon>Pezizomycotina</taxon>
        <taxon>Dothideomycetes</taxon>
        <taxon>Pleosporomycetidae</taxon>
        <taxon>Pleosporales</taxon>
        <taxon>Massarineae</taxon>
        <taxon>Massarinaceae</taxon>
        <taxon>Byssothecium</taxon>
    </lineage>
</organism>
<keyword evidence="3" id="KW-1185">Reference proteome</keyword>
<name>A0A6A5TDU2_9PLEO</name>
<sequence>MIAPEELVKSLNGHIMVVGGCGLLGYHVVKFLLENGKPASDISVFDISIHSNRFPDVTYIHGDIASKSEVSAAFTKARPCIIVNVASPDAMTPDKRVFARCNVVGVQNIIECAQDHGIRILVHSSSSEVIQDSYYDMIWATESWPVLESPVNGSEYAKTKATGEKLALAANGERGLLTTAIRLCTIFGEADIVLTRHYIELGRSGKIRFQVGCGKNMYDFCYAGNAAEGHLLAAMGLLRASRAEGRIPDNERVDGEVFNLTNGKPWPFWKAARFVSTAAGYPIAEKDVWKIPLELVCFFMGIWEFIYWIVTLGREPEVKVRMLRYTAQVRTFDITKARERLGYEPRVSLEEGFRRAVEWHAALGREKGKAE</sequence>
<dbReference type="EMBL" id="ML977026">
    <property type="protein sequence ID" value="KAF1950450.1"/>
    <property type="molecule type" value="Genomic_DNA"/>
</dbReference>
<dbReference type="Pfam" id="PF01073">
    <property type="entry name" value="3Beta_HSD"/>
    <property type="match status" value="1"/>
</dbReference>
<dbReference type="SUPFAM" id="SSF51735">
    <property type="entry name" value="NAD(P)-binding Rossmann-fold domains"/>
    <property type="match status" value="1"/>
</dbReference>
<dbReference type="Proteomes" id="UP000800035">
    <property type="component" value="Unassembled WGS sequence"/>
</dbReference>